<evidence type="ECO:0000256" key="4">
    <source>
        <dbReference type="SAM" id="SignalP"/>
    </source>
</evidence>
<sequence>MNRRAWLAVTALLALTAACGPAEGPGVDDTVPGDDAVHYVALGDSYTAAPGTGEPVGTPRGCGRSDNNYPRLLADRLAPESFTDVSCGGATTEHLTAPQRTPDGTNPPQLDAVTPKTTLVTVGIGGNDVGLVELANRCASAAEEGLRCSDAVAGGDGTLNAKVEAVATKVSGVLDAIEAKAPDARVVVVGYPTILPEDPTVCDELLIDPADLSSLREGLELLNHVLQQQASAHGAEFADTATGTEEHHVCAAEDSRWIEALESTTGAAPLHPTARGEQAMADAVLAVLRGR</sequence>
<dbReference type="AlphaFoldDB" id="A0A837DC56"/>
<feature type="signal peptide" evidence="4">
    <location>
        <begin position="1"/>
        <end position="22"/>
    </location>
</feature>
<comment type="caution">
    <text evidence="6">The sequence shown here is derived from an EMBL/GenBank/DDBJ whole genome shotgun (WGS) entry which is preliminary data.</text>
</comment>
<name>A0A837DC56_9PSEU</name>
<keyword evidence="2" id="KW-1015">Disulfide bond</keyword>
<protein>
    <submittedName>
        <fullName evidence="6">GDSL family lipase</fullName>
    </submittedName>
</protein>
<accession>A0A837DC56</accession>
<dbReference type="PANTHER" id="PTHR37981:SF1">
    <property type="entry name" value="SGNH HYDROLASE-TYPE ESTERASE DOMAIN-CONTAINING PROTEIN"/>
    <property type="match status" value="1"/>
</dbReference>
<feature type="chain" id="PRO_5039380546" evidence="4">
    <location>
        <begin position="23"/>
        <end position="291"/>
    </location>
</feature>
<feature type="region of interest" description="Disordered" evidence="3">
    <location>
        <begin position="87"/>
        <end position="111"/>
    </location>
</feature>
<feature type="active site" evidence="1">
    <location>
        <position position="271"/>
    </location>
</feature>
<dbReference type="CDD" id="cd01823">
    <property type="entry name" value="SEST_like"/>
    <property type="match status" value="1"/>
</dbReference>
<dbReference type="GO" id="GO:0004806">
    <property type="term" value="F:triacylglycerol lipase activity"/>
    <property type="evidence" value="ECO:0007669"/>
    <property type="project" value="TreeGrafter"/>
</dbReference>
<feature type="disulfide bond" evidence="2">
    <location>
        <begin position="202"/>
        <end position="250"/>
    </location>
</feature>
<dbReference type="InterPro" id="IPR037460">
    <property type="entry name" value="SEST-like"/>
</dbReference>
<evidence type="ECO:0000256" key="2">
    <source>
        <dbReference type="PIRSR" id="PIRSR637460-2"/>
    </source>
</evidence>
<keyword evidence="4" id="KW-0732">Signal</keyword>
<reference evidence="6 7" key="1">
    <citation type="submission" date="2014-10" db="EMBL/GenBank/DDBJ databases">
        <title>Genome sequence of Micropolyspora internatus JCM3315.</title>
        <authorList>
            <person name="Shin S.-K."/>
            <person name="Yi H."/>
        </authorList>
    </citation>
    <scope>NUCLEOTIDE SEQUENCE [LARGE SCALE GENOMIC DNA]</scope>
    <source>
        <strain evidence="6 7">JCM 3315</strain>
    </source>
</reference>
<evidence type="ECO:0000259" key="5">
    <source>
        <dbReference type="Pfam" id="PF13472"/>
    </source>
</evidence>
<feature type="compositionally biased region" description="Polar residues" evidence="3">
    <location>
        <begin position="98"/>
        <end position="108"/>
    </location>
</feature>
<dbReference type="PROSITE" id="PS51257">
    <property type="entry name" value="PROKAR_LIPOPROTEIN"/>
    <property type="match status" value="1"/>
</dbReference>
<evidence type="ECO:0000256" key="1">
    <source>
        <dbReference type="PIRSR" id="PIRSR637460-1"/>
    </source>
</evidence>
<organism evidence="6 7">
    <name type="scientific">Saccharomonospora viridis</name>
    <dbReference type="NCBI Taxonomy" id="1852"/>
    <lineage>
        <taxon>Bacteria</taxon>
        <taxon>Bacillati</taxon>
        <taxon>Actinomycetota</taxon>
        <taxon>Actinomycetes</taxon>
        <taxon>Pseudonocardiales</taxon>
        <taxon>Pseudonocardiaceae</taxon>
        <taxon>Saccharomonospora</taxon>
    </lineage>
</organism>
<dbReference type="EMBL" id="JRZE01000003">
    <property type="protein sequence ID" value="KHF45070.1"/>
    <property type="molecule type" value="Genomic_DNA"/>
</dbReference>
<dbReference type="InterPro" id="IPR013830">
    <property type="entry name" value="SGNH_hydro"/>
</dbReference>
<dbReference type="InterPro" id="IPR036514">
    <property type="entry name" value="SGNH_hydro_sf"/>
</dbReference>
<dbReference type="SUPFAM" id="SSF52266">
    <property type="entry name" value="SGNH hydrolase"/>
    <property type="match status" value="1"/>
</dbReference>
<evidence type="ECO:0000256" key="3">
    <source>
        <dbReference type="SAM" id="MobiDB-lite"/>
    </source>
</evidence>
<dbReference type="RefSeq" id="WP_037309894.1">
    <property type="nucleotide sequence ID" value="NZ_FOWS01000002.1"/>
</dbReference>
<gene>
    <name evidence="6" type="ORF">MINT15_19520</name>
</gene>
<dbReference type="Pfam" id="PF13472">
    <property type="entry name" value="Lipase_GDSL_2"/>
    <property type="match status" value="1"/>
</dbReference>
<dbReference type="PANTHER" id="PTHR37981">
    <property type="entry name" value="LIPASE 2"/>
    <property type="match status" value="1"/>
</dbReference>
<dbReference type="GO" id="GO:0019433">
    <property type="term" value="P:triglyceride catabolic process"/>
    <property type="evidence" value="ECO:0007669"/>
    <property type="project" value="TreeGrafter"/>
</dbReference>
<feature type="domain" description="SGNH hydrolase-type esterase" evidence="5">
    <location>
        <begin position="41"/>
        <end position="279"/>
    </location>
</feature>
<evidence type="ECO:0000313" key="7">
    <source>
        <dbReference type="Proteomes" id="UP000030848"/>
    </source>
</evidence>
<dbReference type="Proteomes" id="UP000030848">
    <property type="component" value="Unassembled WGS sequence"/>
</dbReference>
<feature type="disulfide bond" evidence="2">
    <location>
        <begin position="62"/>
        <end position="87"/>
    </location>
</feature>
<proteinExistence type="predicted"/>
<dbReference type="OrthoDB" id="5503950at2"/>
<dbReference type="Gene3D" id="3.40.50.1110">
    <property type="entry name" value="SGNH hydrolase"/>
    <property type="match status" value="1"/>
</dbReference>
<feature type="active site" description="Nucleophile" evidence="1">
    <location>
        <position position="45"/>
    </location>
</feature>
<evidence type="ECO:0000313" key="6">
    <source>
        <dbReference type="EMBL" id="KHF45070.1"/>
    </source>
</evidence>
<feature type="disulfide bond" evidence="2">
    <location>
        <begin position="138"/>
        <end position="148"/>
    </location>
</feature>